<gene>
    <name evidence="1" type="ORF">BSU04_26800</name>
</gene>
<proteinExistence type="predicted"/>
<protein>
    <submittedName>
        <fullName evidence="1">D-amino acid dehydrogenase small subunit</fullName>
    </submittedName>
</protein>
<dbReference type="EMBL" id="MTHB01000172">
    <property type="protein sequence ID" value="OXC75465.1"/>
    <property type="molecule type" value="Genomic_DNA"/>
</dbReference>
<sequence>MTLADSAWAQAEQTRIFKRFQSAFVEYDVIVYPYAFPRALSALLKYSRNTALDVRYHPNAMLKLAPFLWRYWRNSHPSRHAVIARWYATLIEHCVTEHRLLAAG</sequence>
<organism evidence="1 2">
    <name type="scientific">Caballeronia sordidicola</name>
    <name type="common">Burkholderia sordidicola</name>
    <dbReference type="NCBI Taxonomy" id="196367"/>
    <lineage>
        <taxon>Bacteria</taxon>
        <taxon>Pseudomonadati</taxon>
        <taxon>Pseudomonadota</taxon>
        <taxon>Betaproteobacteria</taxon>
        <taxon>Burkholderiales</taxon>
        <taxon>Burkholderiaceae</taxon>
        <taxon>Caballeronia</taxon>
    </lineage>
</organism>
<dbReference type="AlphaFoldDB" id="A0A226WWA4"/>
<accession>A0A226WWA4</accession>
<evidence type="ECO:0000313" key="1">
    <source>
        <dbReference type="EMBL" id="OXC75465.1"/>
    </source>
</evidence>
<evidence type="ECO:0000313" key="2">
    <source>
        <dbReference type="Proteomes" id="UP000214720"/>
    </source>
</evidence>
<dbReference type="eggNOG" id="COG0665">
    <property type="taxonomic scope" value="Bacteria"/>
</dbReference>
<name>A0A226WWA4_CABSO</name>
<comment type="caution">
    <text evidence="1">The sequence shown here is derived from an EMBL/GenBank/DDBJ whole genome shotgun (WGS) entry which is preliminary data.</text>
</comment>
<reference evidence="2" key="1">
    <citation type="submission" date="2017-01" db="EMBL/GenBank/DDBJ databases">
        <title>Genome Analysis of Deinococcus marmoris KOPRI26562.</title>
        <authorList>
            <person name="Kim J.H."/>
            <person name="Oh H.-M."/>
        </authorList>
    </citation>
    <scope>NUCLEOTIDE SEQUENCE [LARGE SCALE GENOMIC DNA]</scope>
    <source>
        <strain evidence="2">PAMC 26633</strain>
    </source>
</reference>
<dbReference type="Proteomes" id="UP000214720">
    <property type="component" value="Unassembled WGS sequence"/>
</dbReference>